<dbReference type="GO" id="GO:0005643">
    <property type="term" value="C:nuclear pore"/>
    <property type="evidence" value="ECO:0007669"/>
    <property type="project" value="UniProtKB-SubCell"/>
</dbReference>
<keyword evidence="6" id="KW-0677">Repeat</keyword>
<evidence type="ECO:0000256" key="3">
    <source>
        <dbReference type="ARBA" id="ARBA00004567"/>
    </source>
</evidence>
<dbReference type="InterPro" id="IPR036443">
    <property type="entry name" value="Znf_RanBP2_sf"/>
</dbReference>
<evidence type="ECO:0000256" key="2">
    <source>
        <dbReference type="ARBA" id="ARBA00004126"/>
    </source>
</evidence>
<keyword evidence="8" id="KW-0509">mRNA transport</keyword>
<feature type="compositionally biased region" description="Low complexity" evidence="21">
    <location>
        <begin position="169"/>
        <end position="178"/>
    </location>
</feature>
<feature type="region of interest" description="Disordered" evidence="21">
    <location>
        <begin position="995"/>
        <end position="1073"/>
    </location>
</feature>
<dbReference type="PANTHER" id="PTHR23193">
    <property type="entry name" value="NUCLEAR PORE COMPLEX PROTEIN NUP"/>
    <property type="match status" value="1"/>
</dbReference>
<evidence type="ECO:0000256" key="19">
    <source>
        <dbReference type="ARBA" id="ARBA00079437"/>
    </source>
</evidence>
<dbReference type="EMBL" id="KK852811">
    <property type="protein sequence ID" value="KDR15910.1"/>
    <property type="molecule type" value="Genomic_DNA"/>
</dbReference>
<organism evidence="23 24">
    <name type="scientific">Zootermopsis nevadensis</name>
    <name type="common">Dampwood termite</name>
    <dbReference type="NCBI Taxonomy" id="136037"/>
    <lineage>
        <taxon>Eukaryota</taxon>
        <taxon>Metazoa</taxon>
        <taxon>Ecdysozoa</taxon>
        <taxon>Arthropoda</taxon>
        <taxon>Hexapoda</taxon>
        <taxon>Insecta</taxon>
        <taxon>Pterygota</taxon>
        <taxon>Neoptera</taxon>
        <taxon>Polyneoptera</taxon>
        <taxon>Dictyoptera</taxon>
        <taxon>Blattodea</taxon>
        <taxon>Blattoidea</taxon>
        <taxon>Termitoidae</taxon>
        <taxon>Termopsidae</taxon>
        <taxon>Zootermopsis</taxon>
    </lineage>
</organism>
<evidence type="ECO:0000256" key="18">
    <source>
        <dbReference type="ARBA" id="ARBA00078197"/>
    </source>
</evidence>
<dbReference type="OrthoDB" id="79830at2759"/>
<evidence type="ECO:0000256" key="17">
    <source>
        <dbReference type="ARBA" id="ARBA00068609"/>
    </source>
</evidence>
<evidence type="ECO:0000256" key="21">
    <source>
        <dbReference type="SAM" id="MobiDB-lite"/>
    </source>
</evidence>
<comment type="similarity">
    <text evidence="16">Belongs to the NUP153 family.</text>
</comment>
<dbReference type="SUPFAM" id="SSF90209">
    <property type="entry name" value="Ran binding protein zinc finger-like"/>
    <property type="match status" value="3"/>
</dbReference>
<feature type="region of interest" description="Disordered" evidence="21">
    <location>
        <begin position="63"/>
        <end position="91"/>
    </location>
</feature>
<dbReference type="STRING" id="136037.A0A067QZC3"/>
<evidence type="ECO:0000256" key="7">
    <source>
        <dbReference type="ARBA" id="ARBA00022771"/>
    </source>
</evidence>
<dbReference type="SMART" id="SM00547">
    <property type="entry name" value="ZnF_RBZ"/>
    <property type="match status" value="4"/>
</dbReference>
<dbReference type="PROSITE" id="PS01358">
    <property type="entry name" value="ZF_RANBP2_1"/>
    <property type="match status" value="3"/>
</dbReference>
<keyword evidence="13" id="KW-0906">Nuclear pore complex</keyword>
<keyword evidence="4" id="KW-0813">Transport</keyword>
<evidence type="ECO:0000256" key="16">
    <source>
        <dbReference type="ARBA" id="ARBA00060842"/>
    </source>
</evidence>
<comment type="subcellular location">
    <subcellularLocation>
        <location evidence="2">Nucleus membrane</location>
    </subcellularLocation>
    <subcellularLocation>
        <location evidence="3">Nucleus</location>
        <location evidence="3">Nuclear pore complex</location>
    </subcellularLocation>
</comment>
<keyword evidence="9" id="KW-0862">Zinc</keyword>
<dbReference type="GO" id="GO:0008139">
    <property type="term" value="F:nuclear localization sequence binding"/>
    <property type="evidence" value="ECO:0007669"/>
    <property type="project" value="TreeGrafter"/>
</dbReference>
<feature type="domain" description="RanBP2-type" evidence="22">
    <location>
        <begin position="719"/>
        <end position="748"/>
    </location>
</feature>
<dbReference type="GO" id="GO:0006606">
    <property type="term" value="P:protein import into nucleus"/>
    <property type="evidence" value="ECO:0007669"/>
    <property type="project" value="TreeGrafter"/>
</dbReference>
<evidence type="ECO:0000256" key="10">
    <source>
        <dbReference type="ARBA" id="ARBA00022927"/>
    </source>
</evidence>
<sequence>MVKELSNFKNKKLHSSKPYDVSNSFVKKVASSVTNLLPQPAWLSKWFTSSVETEVQERDVVNLNNSGSEDHDNVKVHTSPRKSAKIPLNQQFPPDSFKISPVFNDQVSSQQGGSSGIIHDDIYKDEAVAGPSGINTRHLVSSTPNIQSTATHLLAGTDRKMNGDDQSESSESTSGCSSLVPQANRQYQAGGRVINSSSGRRRSMDEKLSFTGHLQSPRTLFSDRSHSRSPRLTPYANRKRPSFNVSSFASPFQGKDKSAVESCVTSSPFYAGRTMYGGASAYRTKDRSFVHCEVVSQKRGGVQVKPVNFASDSLSSMSTTARRILEALEQFSTPVLDAKRIPLESSTPPLSLKHKRIYTGLRPSQAPHTSKSACGLTIPTVPDLLKMKCREKLQDSLESARLIAVTSYPSNFNQEYRLRFEDGEQSGKHVGKIRGKEKELEEETVAAVNLPNISLPLTSLPKFDFIVPPASSTPKVTCTFKFASPITVTENARTSLPTDTFTFSKPISAVGNKNTTMSREMNGVGTFIPDFAPKLGAMQFMSGSDNKSVSSDAGVSCNNSQSSDVCFGTKAATELKAGSVMDILGKKPISIDKEELKEVTSSSSVSLDKFRPAPGTWECGLCMIRNKSDAMRCIACETIRTFVGSVSFNMAATTACPEIQSSASEDMWDCSSCHEHNPCCVAMCGKCLVARTGQSLSQAKEPDKPAVSISGFGNKFKPASDTWECSTCLVRNPGSTNFCQACETQGPVLTTKSSPKVGFGFGDRFKKPPGAWNCPDCMVQNSADSLNCVACKRAKPGSEPESTVKFNFGIDKANFSVKESDIYSSSNMQGFKFGETKVTAASGFSFGVTQTCETKGLVLGSTSSSPLSTTGVLFGDGFKKSPGTWNCPVCMIQINNDSLKCVQCEKMRPDSSSQSAIKFSFGIDKAGVSLKESDIASSSKMQGFKFGETKVTVASDTVPRIPDSDISTVVTTGFSFGNSASPLSVVKTAGTSSHSQTEFSFGVPRPEFQSQASDGDKPSGGMPKKCRSSDTVEVTVNSDGDAHTNSGLSREPATSNCTQQIQDNSDSKDHGTKRVTFSFGAAGGTSEKPNTATKTVDCAKPTFSFPVSTVGTASTDFSLSSVKPVVSTIPSFSFTSSQASFGSSTATPVTVSSIGASTDVLTSNVTSAASSNLFSFGSPKSCVAFGGSSQQLANTSGSVPTCGSALKATASPAAFNFIPNINNKESVGATTSSFASLASTGSKATFGTSLKTTAASSNFSFIAEFNKARPVVTVPNFVSVTSAATVTAFGPLTTTNTSSSLPNFNSATTSNFGFAARSTFPVFGTPSISTAGTTILTSSSSSITSAPLFSTGFASLNEQKPSLPAVSNSATKPVPFPSAGQTFSFGSPQNDKGFASNGAFSFGATSPPGANSGFQFVSNNQSAPQVGPTFSFGSNVVTTSSATIPSFGTQPVCAPVFGAAASIFGSSNPGTNSTTITSAAAPAPAPTVTPATSTSFKFGSSISQPSSNLFGFPASQVTGLTNVGVSNLTSPTPNFNFNQAQVAAQPSAQTAAPTFDPSVRPIFNFTKGETPSFTAAGTPGSVRRFKKALRRTHPR</sequence>
<evidence type="ECO:0000256" key="6">
    <source>
        <dbReference type="ARBA" id="ARBA00022737"/>
    </source>
</evidence>
<keyword evidence="12" id="KW-0238">DNA-binding</keyword>
<dbReference type="PROSITE" id="PS50199">
    <property type="entry name" value="ZF_RANBP2_2"/>
    <property type="match status" value="4"/>
</dbReference>
<keyword evidence="7 20" id="KW-0863">Zinc-finger</keyword>
<keyword evidence="14" id="KW-0472">Membrane</keyword>
<keyword evidence="10" id="KW-0653">Protein transport</keyword>
<keyword evidence="11" id="KW-0811">Translocation</keyword>
<evidence type="ECO:0000256" key="14">
    <source>
        <dbReference type="ARBA" id="ARBA00023136"/>
    </source>
</evidence>
<dbReference type="GO" id="GO:0017056">
    <property type="term" value="F:structural constituent of nuclear pore"/>
    <property type="evidence" value="ECO:0007669"/>
    <property type="project" value="TreeGrafter"/>
</dbReference>
<dbReference type="PANTHER" id="PTHR23193:SF23">
    <property type="entry name" value="NUCLEAR PORE COMPLEX PROTEIN NUP153"/>
    <property type="match status" value="1"/>
</dbReference>
<dbReference type="Proteomes" id="UP000027135">
    <property type="component" value="Unassembled WGS sequence"/>
</dbReference>
<name>A0A067QZC3_ZOONE</name>
<proteinExistence type="inferred from homology"/>
<dbReference type="InParanoid" id="A0A067QZC3"/>
<evidence type="ECO:0000256" key="9">
    <source>
        <dbReference type="ARBA" id="ARBA00022833"/>
    </source>
</evidence>
<reference evidence="23 24" key="1">
    <citation type="journal article" date="2014" name="Nat. Commun.">
        <title>Molecular traces of alternative social organization in a termite genome.</title>
        <authorList>
            <person name="Terrapon N."/>
            <person name="Li C."/>
            <person name="Robertson H.M."/>
            <person name="Ji L."/>
            <person name="Meng X."/>
            <person name="Booth W."/>
            <person name="Chen Z."/>
            <person name="Childers C.P."/>
            <person name="Glastad K.M."/>
            <person name="Gokhale K."/>
            <person name="Gowin J."/>
            <person name="Gronenberg W."/>
            <person name="Hermansen R.A."/>
            <person name="Hu H."/>
            <person name="Hunt B.G."/>
            <person name="Huylmans A.K."/>
            <person name="Khalil S.M."/>
            <person name="Mitchell R.D."/>
            <person name="Munoz-Torres M.C."/>
            <person name="Mustard J.A."/>
            <person name="Pan H."/>
            <person name="Reese J.T."/>
            <person name="Scharf M.E."/>
            <person name="Sun F."/>
            <person name="Vogel H."/>
            <person name="Xiao J."/>
            <person name="Yang W."/>
            <person name="Yang Z."/>
            <person name="Yang Z."/>
            <person name="Zhou J."/>
            <person name="Zhu J."/>
            <person name="Brent C.S."/>
            <person name="Elsik C.G."/>
            <person name="Goodisman M.A."/>
            <person name="Liberles D.A."/>
            <person name="Roe R.M."/>
            <person name="Vargo E.L."/>
            <person name="Vilcinskas A."/>
            <person name="Wang J."/>
            <person name="Bornberg-Bauer E."/>
            <person name="Korb J."/>
            <person name="Zhang G."/>
            <person name="Liebig J."/>
        </authorList>
    </citation>
    <scope>NUCLEOTIDE SEQUENCE [LARGE SCALE GENOMIC DNA]</scope>
    <source>
        <tissue evidence="23">Whole organism</tissue>
    </source>
</reference>
<evidence type="ECO:0000256" key="8">
    <source>
        <dbReference type="ARBA" id="ARBA00022816"/>
    </source>
</evidence>
<evidence type="ECO:0000259" key="22">
    <source>
        <dbReference type="PROSITE" id="PS50199"/>
    </source>
</evidence>
<evidence type="ECO:0000256" key="15">
    <source>
        <dbReference type="ARBA" id="ARBA00023242"/>
    </source>
</evidence>
<keyword evidence="24" id="KW-1185">Reference proteome</keyword>
<keyword evidence="15" id="KW-0539">Nucleus</keyword>
<dbReference type="InterPro" id="IPR026054">
    <property type="entry name" value="Nucleoporin"/>
</dbReference>
<dbReference type="Pfam" id="PF00641">
    <property type="entry name" value="Zn_ribbon_RanBP"/>
    <property type="match status" value="3"/>
</dbReference>
<evidence type="ECO:0000256" key="11">
    <source>
        <dbReference type="ARBA" id="ARBA00023010"/>
    </source>
</evidence>
<feature type="region of interest" description="Disordered" evidence="21">
    <location>
        <begin position="158"/>
        <end position="239"/>
    </location>
</feature>
<comment type="cofactor">
    <cofactor evidence="1">
        <name>Zn(2+)</name>
        <dbReference type="ChEBI" id="CHEBI:29105"/>
    </cofactor>
</comment>
<dbReference type="InterPro" id="IPR001876">
    <property type="entry name" value="Znf_RanBP2"/>
</dbReference>
<evidence type="ECO:0000313" key="23">
    <source>
        <dbReference type="EMBL" id="KDR15910.1"/>
    </source>
</evidence>
<evidence type="ECO:0000256" key="4">
    <source>
        <dbReference type="ARBA" id="ARBA00022448"/>
    </source>
</evidence>
<dbReference type="GO" id="GO:0008270">
    <property type="term" value="F:zinc ion binding"/>
    <property type="evidence" value="ECO:0007669"/>
    <property type="project" value="UniProtKB-KW"/>
</dbReference>
<feature type="domain" description="RanBP2-type" evidence="22">
    <location>
        <begin position="881"/>
        <end position="910"/>
    </location>
</feature>
<gene>
    <name evidence="23" type="ORF">L798_09837</name>
</gene>
<dbReference type="GO" id="GO:0003677">
    <property type="term" value="F:DNA binding"/>
    <property type="evidence" value="ECO:0007669"/>
    <property type="project" value="UniProtKB-KW"/>
</dbReference>
<feature type="compositionally biased region" description="Polar residues" evidence="21">
    <location>
        <begin position="1029"/>
        <end position="1064"/>
    </location>
</feature>
<keyword evidence="5" id="KW-0479">Metal-binding</keyword>
<dbReference type="GO" id="GO:0051028">
    <property type="term" value="P:mRNA transport"/>
    <property type="evidence" value="ECO:0007669"/>
    <property type="project" value="UniProtKB-KW"/>
</dbReference>
<evidence type="ECO:0000256" key="12">
    <source>
        <dbReference type="ARBA" id="ARBA00023125"/>
    </source>
</evidence>
<dbReference type="eggNOG" id="KOG4719">
    <property type="taxonomic scope" value="Eukaryota"/>
</dbReference>
<dbReference type="Gene3D" id="4.10.1060.10">
    <property type="entry name" value="Zinc finger, RanBP2-type"/>
    <property type="match status" value="4"/>
</dbReference>
<feature type="domain" description="RanBP2-type" evidence="22">
    <location>
        <begin position="768"/>
        <end position="797"/>
    </location>
</feature>
<dbReference type="Pfam" id="PF08604">
    <property type="entry name" value="Nup153"/>
    <property type="match status" value="2"/>
</dbReference>
<dbReference type="FunFam" id="4.10.1060.10:FF:000001">
    <property type="entry name" value="Nuclear pore complex protein Nup153"/>
    <property type="match status" value="1"/>
</dbReference>
<evidence type="ECO:0000256" key="1">
    <source>
        <dbReference type="ARBA" id="ARBA00001947"/>
    </source>
</evidence>
<dbReference type="GO" id="GO:0006405">
    <property type="term" value="P:RNA export from nucleus"/>
    <property type="evidence" value="ECO:0007669"/>
    <property type="project" value="TreeGrafter"/>
</dbReference>
<dbReference type="GO" id="GO:0031965">
    <property type="term" value="C:nuclear membrane"/>
    <property type="evidence" value="ECO:0007669"/>
    <property type="project" value="UniProtKB-SubCell"/>
</dbReference>
<dbReference type="OMA" id="CCNTAKP"/>
<evidence type="ECO:0000256" key="20">
    <source>
        <dbReference type="PROSITE-ProRule" id="PRU00322"/>
    </source>
</evidence>
<evidence type="ECO:0000313" key="24">
    <source>
        <dbReference type="Proteomes" id="UP000027135"/>
    </source>
</evidence>
<evidence type="ECO:0000256" key="5">
    <source>
        <dbReference type="ARBA" id="ARBA00022723"/>
    </source>
</evidence>
<feature type="domain" description="RanBP2-type" evidence="22">
    <location>
        <begin position="613"/>
        <end position="642"/>
    </location>
</feature>
<dbReference type="InterPro" id="IPR013913">
    <property type="entry name" value="Nup153_N"/>
</dbReference>
<evidence type="ECO:0000256" key="13">
    <source>
        <dbReference type="ARBA" id="ARBA00023132"/>
    </source>
</evidence>
<protein>
    <recommendedName>
        <fullName evidence="17">Nuclear pore complex protein Nup153</fullName>
    </recommendedName>
    <alternativeName>
        <fullName evidence="19">153 kDa nucleoporin</fullName>
    </alternativeName>
    <alternativeName>
        <fullName evidence="18">Nucleoporin Nup153</fullName>
    </alternativeName>
</protein>
<accession>A0A067QZC3</accession>